<dbReference type="EMBL" id="JACHDS010000001">
    <property type="protein sequence ID" value="MBB6174027.1"/>
    <property type="molecule type" value="Genomic_DNA"/>
</dbReference>
<comment type="similarity">
    <text evidence="5">Belongs to the creatininase superfamily.</text>
</comment>
<dbReference type="GO" id="GO:0046872">
    <property type="term" value="F:metal ion binding"/>
    <property type="evidence" value="ECO:0007669"/>
    <property type="project" value="UniProtKB-KW"/>
</dbReference>
<evidence type="ECO:0000256" key="5">
    <source>
        <dbReference type="ARBA" id="ARBA00024029"/>
    </source>
</evidence>
<evidence type="ECO:0000256" key="2">
    <source>
        <dbReference type="ARBA" id="ARBA00022723"/>
    </source>
</evidence>
<comment type="cofactor">
    <cofactor evidence="1">
        <name>Zn(2+)</name>
        <dbReference type="ChEBI" id="CHEBI:29105"/>
    </cofactor>
</comment>
<dbReference type="Proteomes" id="UP000546642">
    <property type="component" value="Unassembled WGS sequence"/>
</dbReference>
<dbReference type="Gene3D" id="3.40.50.10310">
    <property type="entry name" value="Creatininase"/>
    <property type="match status" value="1"/>
</dbReference>
<evidence type="ECO:0000256" key="4">
    <source>
        <dbReference type="ARBA" id="ARBA00022833"/>
    </source>
</evidence>
<dbReference type="AlphaFoldDB" id="A0A7W9YKU3"/>
<keyword evidence="4" id="KW-0862">Zinc</keyword>
<keyword evidence="3 6" id="KW-0378">Hydrolase</keyword>
<keyword evidence="2" id="KW-0479">Metal-binding</keyword>
<accession>A0A7W9YKU3</accession>
<dbReference type="SUPFAM" id="SSF102215">
    <property type="entry name" value="Creatininase"/>
    <property type="match status" value="1"/>
</dbReference>
<dbReference type="Pfam" id="PF02633">
    <property type="entry name" value="Creatininase"/>
    <property type="match status" value="1"/>
</dbReference>
<dbReference type="GO" id="GO:0047789">
    <property type="term" value="F:creatininase activity"/>
    <property type="evidence" value="ECO:0007669"/>
    <property type="project" value="UniProtKB-EC"/>
</dbReference>
<protein>
    <submittedName>
        <fullName evidence="6">Creatinine amidohydrolase</fullName>
        <ecNumber evidence="6">3.5.2.10</ecNumber>
    </submittedName>
</protein>
<dbReference type="InterPro" id="IPR024087">
    <property type="entry name" value="Creatininase-like_sf"/>
</dbReference>
<dbReference type="RefSeq" id="WP_184077808.1">
    <property type="nucleotide sequence ID" value="NZ_JACHDS010000001.1"/>
</dbReference>
<reference evidence="6 7" key="1">
    <citation type="submission" date="2020-08" db="EMBL/GenBank/DDBJ databases">
        <title>Sequencing the genomes of 1000 actinobacteria strains.</title>
        <authorList>
            <person name="Klenk H.-P."/>
        </authorList>
    </citation>
    <scope>NUCLEOTIDE SEQUENCE [LARGE SCALE GENOMIC DNA]</scope>
    <source>
        <strain evidence="6 7">DSM 46659</strain>
    </source>
</reference>
<evidence type="ECO:0000313" key="6">
    <source>
        <dbReference type="EMBL" id="MBB6174027.1"/>
    </source>
</evidence>
<gene>
    <name evidence="6" type="ORF">HNR23_004087</name>
</gene>
<organism evidence="6 7">
    <name type="scientific">Nocardiopsis mwathae</name>
    <dbReference type="NCBI Taxonomy" id="1472723"/>
    <lineage>
        <taxon>Bacteria</taxon>
        <taxon>Bacillati</taxon>
        <taxon>Actinomycetota</taxon>
        <taxon>Actinomycetes</taxon>
        <taxon>Streptosporangiales</taxon>
        <taxon>Nocardiopsidaceae</taxon>
        <taxon>Nocardiopsis</taxon>
    </lineage>
</organism>
<evidence type="ECO:0000313" key="7">
    <source>
        <dbReference type="Proteomes" id="UP000546642"/>
    </source>
</evidence>
<keyword evidence="7" id="KW-1185">Reference proteome</keyword>
<name>A0A7W9YKU3_9ACTN</name>
<dbReference type="PANTHER" id="PTHR35005">
    <property type="entry name" value="3-DEHYDRO-SCYLLO-INOSOSE HYDROLASE"/>
    <property type="match status" value="1"/>
</dbReference>
<comment type="caution">
    <text evidence="6">The sequence shown here is derived from an EMBL/GenBank/DDBJ whole genome shotgun (WGS) entry which is preliminary data.</text>
</comment>
<dbReference type="GO" id="GO:0009231">
    <property type="term" value="P:riboflavin biosynthetic process"/>
    <property type="evidence" value="ECO:0007669"/>
    <property type="project" value="TreeGrafter"/>
</dbReference>
<dbReference type="InterPro" id="IPR003785">
    <property type="entry name" value="Creatininase/forma_Hydrolase"/>
</dbReference>
<dbReference type="EC" id="3.5.2.10" evidence="6"/>
<proteinExistence type="inferred from homology"/>
<evidence type="ECO:0000256" key="1">
    <source>
        <dbReference type="ARBA" id="ARBA00001947"/>
    </source>
</evidence>
<sequence length="241" mass="25094">MDGHSKQLLPLDTSADAERYRGRVALLPIGSFEQHGPYLPSVTDTVIACTIAGEVAAAYGVQVLPPVTVSCSHEHEAWPGTVSISAATLVAVVRDIAASVRRSGAAGLVLVNGHGGNYVLGNVVQEARGTMALFPGLHDWQAARAAAGLETSLDTDMHAGELETSVLLHAHPDMVREGYASADSVADERPHLLTLGLEAYTGSGVVGRPSLASARKGKAVLAGLVESFAAYPPLFTVPRSR</sequence>
<evidence type="ECO:0000256" key="3">
    <source>
        <dbReference type="ARBA" id="ARBA00022801"/>
    </source>
</evidence>
<dbReference type="GO" id="GO:0016811">
    <property type="term" value="F:hydrolase activity, acting on carbon-nitrogen (but not peptide) bonds, in linear amides"/>
    <property type="evidence" value="ECO:0007669"/>
    <property type="project" value="TreeGrafter"/>
</dbReference>
<dbReference type="PANTHER" id="PTHR35005:SF1">
    <property type="entry name" value="2-AMINO-5-FORMYLAMINO-6-RIBOSYLAMINOPYRIMIDIN-4(3H)-ONE 5'-MONOPHOSPHATE DEFORMYLASE"/>
    <property type="match status" value="1"/>
</dbReference>